<dbReference type="AlphaFoldDB" id="A0AAE3GRN2"/>
<dbReference type="PANTHER" id="PTHR38340">
    <property type="entry name" value="S-LAYER PROTEIN"/>
    <property type="match status" value="1"/>
</dbReference>
<dbReference type="InterPro" id="IPR050557">
    <property type="entry name" value="RTX_toxin/Mannuronan_C5-epim"/>
</dbReference>
<dbReference type="PROSITE" id="PS00330">
    <property type="entry name" value="HEMOLYSIN_CALCIUM"/>
    <property type="match status" value="2"/>
</dbReference>
<comment type="caution">
    <text evidence="3">The sequence shown here is derived from an EMBL/GenBank/DDBJ whole genome shotgun (WGS) entry which is preliminary data.</text>
</comment>
<keyword evidence="4" id="KW-1185">Reference proteome</keyword>
<dbReference type="InterPro" id="IPR018511">
    <property type="entry name" value="Hemolysin-typ_Ca-bd_CS"/>
</dbReference>
<dbReference type="Gene3D" id="2.150.10.10">
    <property type="entry name" value="Serralysin-like metalloprotease, C-terminal"/>
    <property type="match status" value="1"/>
</dbReference>
<name>A0AAE3GRN2_9CYAN</name>
<evidence type="ECO:0000256" key="2">
    <source>
        <dbReference type="ARBA" id="ARBA00022525"/>
    </source>
</evidence>
<dbReference type="InterPro" id="IPR001343">
    <property type="entry name" value="Hemolysn_Ca-bd"/>
</dbReference>
<dbReference type="Pfam" id="PF00353">
    <property type="entry name" value="HemolysinCabind"/>
    <property type="match status" value="3"/>
</dbReference>
<evidence type="ECO:0008006" key="5">
    <source>
        <dbReference type="Google" id="ProtNLM"/>
    </source>
</evidence>
<keyword evidence="2" id="KW-0964">Secreted</keyword>
<dbReference type="SUPFAM" id="SSF51120">
    <property type="entry name" value="beta-Roll"/>
    <property type="match status" value="1"/>
</dbReference>
<dbReference type="EMBL" id="JAMZMM010000063">
    <property type="protein sequence ID" value="MCP2728603.1"/>
    <property type="molecule type" value="Genomic_DNA"/>
</dbReference>
<evidence type="ECO:0000313" key="4">
    <source>
        <dbReference type="Proteomes" id="UP001204953"/>
    </source>
</evidence>
<dbReference type="GO" id="GO:0005576">
    <property type="term" value="C:extracellular region"/>
    <property type="evidence" value="ECO:0007669"/>
    <property type="project" value="UniProtKB-SubCell"/>
</dbReference>
<dbReference type="GO" id="GO:0005509">
    <property type="term" value="F:calcium ion binding"/>
    <property type="evidence" value="ECO:0007669"/>
    <property type="project" value="InterPro"/>
</dbReference>
<reference evidence="3" key="1">
    <citation type="submission" date="2022-06" db="EMBL/GenBank/DDBJ databases">
        <title>New cyanobacteria of genus Symplocastrum in benthos of Lake Baikal.</title>
        <authorList>
            <person name="Sorokovikova E."/>
            <person name="Tikhonova I."/>
            <person name="Krasnopeev A."/>
            <person name="Evseev P."/>
            <person name="Gladkikh A."/>
            <person name="Belykh O."/>
        </authorList>
    </citation>
    <scope>NUCLEOTIDE SEQUENCE</scope>
    <source>
        <strain evidence="3">BBK-W-15</strain>
    </source>
</reference>
<dbReference type="RefSeq" id="WP_254011396.1">
    <property type="nucleotide sequence ID" value="NZ_JAMZMM010000063.1"/>
</dbReference>
<evidence type="ECO:0000313" key="3">
    <source>
        <dbReference type="EMBL" id="MCP2728603.1"/>
    </source>
</evidence>
<organism evidence="3 4">
    <name type="scientific">Limnofasciculus baicalensis BBK-W-15</name>
    <dbReference type="NCBI Taxonomy" id="2699891"/>
    <lineage>
        <taxon>Bacteria</taxon>
        <taxon>Bacillati</taxon>
        <taxon>Cyanobacteriota</taxon>
        <taxon>Cyanophyceae</taxon>
        <taxon>Coleofasciculales</taxon>
        <taxon>Coleofasciculaceae</taxon>
        <taxon>Limnofasciculus</taxon>
        <taxon>Limnofasciculus baicalensis</taxon>
    </lineage>
</organism>
<protein>
    <recommendedName>
        <fullName evidence="5">Calcium-binding protein</fullName>
    </recommendedName>
</protein>
<dbReference type="PANTHER" id="PTHR38340:SF1">
    <property type="entry name" value="S-LAYER PROTEIN"/>
    <property type="match status" value="1"/>
</dbReference>
<dbReference type="PRINTS" id="PR00313">
    <property type="entry name" value="CABNDNGRPT"/>
</dbReference>
<comment type="subcellular location">
    <subcellularLocation>
        <location evidence="1">Secreted</location>
    </subcellularLocation>
</comment>
<dbReference type="Proteomes" id="UP001204953">
    <property type="component" value="Unassembled WGS sequence"/>
</dbReference>
<proteinExistence type="predicted"/>
<accession>A0AAE3GRN2</accession>
<dbReference type="InterPro" id="IPR011049">
    <property type="entry name" value="Serralysin-like_metalloprot_C"/>
</dbReference>
<evidence type="ECO:0000256" key="1">
    <source>
        <dbReference type="ARBA" id="ARBA00004613"/>
    </source>
</evidence>
<sequence length="190" mass="19316">MATINGSNFNDNNTVNGIPFIFRPALNGIIDFPFLDLPDTINGFDGNDILNALGTNDILNGGNGNDSLNGGNGNDSLNGGLGADKMNGGDGSDTYIVDNVGDVVGENFNDALGGVDTVLSSVSYSLAPGTVSGGQGFGIENLTLTGFANINGTGNGNNNVITGNSGNNTLNGGLGADTRFSVNRIYILIY</sequence>
<gene>
    <name evidence="3" type="ORF">NJ959_08980</name>
</gene>